<protein>
    <submittedName>
        <fullName evidence="1">Uncharacterized protein</fullName>
    </submittedName>
</protein>
<dbReference type="Gene3D" id="1.25.40.10">
    <property type="entry name" value="Tetratricopeptide repeat domain"/>
    <property type="match status" value="1"/>
</dbReference>
<dbReference type="InterPro" id="IPR011990">
    <property type="entry name" value="TPR-like_helical_dom_sf"/>
</dbReference>
<dbReference type="SUPFAM" id="SSF48452">
    <property type="entry name" value="TPR-like"/>
    <property type="match status" value="1"/>
</dbReference>
<accession>A0A399EIU9</accession>
<name>A0A399EIU9_9DEIN</name>
<proteinExistence type="predicted"/>
<reference evidence="1 2" key="1">
    <citation type="submission" date="2018-08" db="EMBL/GenBank/DDBJ databases">
        <title>Meiothermus luteus KCTC 52599 genome sequencing project.</title>
        <authorList>
            <person name="Da Costa M.S."/>
            <person name="Albuquerque L."/>
            <person name="Raposo P."/>
            <person name="Froufe H.J.C."/>
            <person name="Barroso C.S."/>
            <person name="Egas C."/>
        </authorList>
    </citation>
    <scope>NUCLEOTIDE SEQUENCE [LARGE SCALE GENOMIC DNA]</scope>
    <source>
        <strain evidence="1 2">KCTC 52599</strain>
    </source>
</reference>
<sequence>MRAQAWLGQGQTALATADLERALALSEVLHWGGTEVRQLYAELELMQQNPKAALRLAQQALEAAQSEAQRINALYSRGGAWLALGAFKNARADLEQALTLHEGRPRFQCVSAEALQARLAMTPQ</sequence>
<organism evidence="1 2">
    <name type="scientific">Meiothermus luteus</name>
    <dbReference type="NCBI Taxonomy" id="2026184"/>
    <lineage>
        <taxon>Bacteria</taxon>
        <taxon>Thermotogati</taxon>
        <taxon>Deinococcota</taxon>
        <taxon>Deinococci</taxon>
        <taxon>Thermales</taxon>
        <taxon>Thermaceae</taxon>
        <taxon>Meiothermus</taxon>
    </lineage>
</organism>
<dbReference type="RefSeq" id="WP_147371057.1">
    <property type="nucleotide sequence ID" value="NZ_QWKZ01000057.1"/>
</dbReference>
<evidence type="ECO:0000313" key="1">
    <source>
        <dbReference type="EMBL" id="RIH84654.1"/>
    </source>
</evidence>
<dbReference type="Proteomes" id="UP000265800">
    <property type="component" value="Unassembled WGS sequence"/>
</dbReference>
<comment type="caution">
    <text evidence="1">The sequence shown here is derived from an EMBL/GenBank/DDBJ whole genome shotgun (WGS) entry which is preliminary data.</text>
</comment>
<evidence type="ECO:0000313" key="2">
    <source>
        <dbReference type="Proteomes" id="UP000265800"/>
    </source>
</evidence>
<keyword evidence="2" id="KW-1185">Reference proteome</keyword>
<gene>
    <name evidence="1" type="ORF">Mlute_01818</name>
</gene>
<dbReference type="AlphaFoldDB" id="A0A399EIU9"/>
<dbReference type="EMBL" id="QWKZ01000057">
    <property type="protein sequence ID" value="RIH84654.1"/>
    <property type="molecule type" value="Genomic_DNA"/>
</dbReference>